<protein>
    <submittedName>
        <fullName evidence="1">Uncharacterized protein</fullName>
    </submittedName>
</protein>
<proteinExistence type="predicted"/>
<reference evidence="1" key="1">
    <citation type="submission" date="2014-11" db="EMBL/GenBank/DDBJ databases">
        <authorList>
            <person name="Amaro Gonzalez C."/>
        </authorList>
    </citation>
    <scope>NUCLEOTIDE SEQUENCE</scope>
</reference>
<name>A0A0E9XNY3_ANGAN</name>
<reference evidence="1" key="2">
    <citation type="journal article" date="2015" name="Fish Shellfish Immunol.">
        <title>Early steps in the European eel (Anguilla anguilla)-Vibrio vulnificus interaction in the gills: Role of the RtxA13 toxin.</title>
        <authorList>
            <person name="Callol A."/>
            <person name="Pajuelo D."/>
            <person name="Ebbesson L."/>
            <person name="Teles M."/>
            <person name="MacKenzie S."/>
            <person name="Amaro C."/>
        </authorList>
    </citation>
    <scope>NUCLEOTIDE SEQUENCE</scope>
</reference>
<organism evidence="1">
    <name type="scientific">Anguilla anguilla</name>
    <name type="common">European freshwater eel</name>
    <name type="synonym">Muraena anguilla</name>
    <dbReference type="NCBI Taxonomy" id="7936"/>
    <lineage>
        <taxon>Eukaryota</taxon>
        <taxon>Metazoa</taxon>
        <taxon>Chordata</taxon>
        <taxon>Craniata</taxon>
        <taxon>Vertebrata</taxon>
        <taxon>Euteleostomi</taxon>
        <taxon>Actinopterygii</taxon>
        <taxon>Neopterygii</taxon>
        <taxon>Teleostei</taxon>
        <taxon>Anguilliformes</taxon>
        <taxon>Anguillidae</taxon>
        <taxon>Anguilla</taxon>
    </lineage>
</organism>
<accession>A0A0E9XNY3</accession>
<sequence length="8" mass="927">MSISFKNT</sequence>
<evidence type="ECO:0000313" key="1">
    <source>
        <dbReference type="EMBL" id="JAI04142.1"/>
    </source>
</evidence>
<dbReference type="EMBL" id="GBXM01004436">
    <property type="protein sequence ID" value="JAI04142.1"/>
    <property type="molecule type" value="Transcribed_RNA"/>
</dbReference>